<dbReference type="Proteomes" id="UP001447188">
    <property type="component" value="Unassembled WGS sequence"/>
</dbReference>
<protein>
    <submittedName>
        <fullName evidence="12">Uncharacterized protein</fullName>
    </submittedName>
</protein>
<evidence type="ECO:0000256" key="9">
    <source>
        <dbReference type="SAM" id="MobiDB-lite"/>
    </source>
</evidence>
<feature type="domain" description="RING-type" evidence="10">
    <location>
        <begin position="644"/>
        <end position="690"/>
    </location>
</feature>
<evidence type="ECO:0000256" key="2">
    <source>
        <dbReference type="ARBA" id="ARBA00022771"/>
    </source>
</evidence>
<evidence type="ECO:0000256" key="1">
    <source>
        <dbReference type="ARBA" id="ARBA00022723"/>
    </source>
</evidence>
<dbReference type="InterPro" id="IPR017907">
    <property type="entry name" value="Znf_RING_CS"/>
</dbReference>
<keyword evidence="2 7" id="KW-0863">Zinc-finger</keyword>
<evidence type="ECO:0000256" key="6">
    <source>
        <dbReference type="ARBA" id="ARBA00023098"/>
    </source>
</evidence>
<feature type="domain" description="PNPLA" evidence="11">
    <location>
        <begin position="711"/>
        <end position="1017"/>
    </location>
</feature>
<dbReference type="Gene3D" id="3.40.50.300">
    <property type="entry name" value="P-loop containing nucleotide triphosphate hydrolases"/>
    <property type="match status" value="1"/>
</dbReference>
<dbReference type="InterPro" id="IPR002641">
    <property type="entry name" value="PNPLA_dom"/>
</dbReference>
<feature type="active site" description="Proton acceptor" evidence="8">
    <location>
        <position position="1004"/>
    </location>
</feature>
<sequence length="1277" mass="142146">MDIPRCSYCGREDLQHLYICESDECARNTARCDSWCSDCKLELPCGIPTHTSCWQSHISRIVIPELLATHVKYPLRDQLRMAAVFAGEVDPKKQQAQLKSDRTSRWLTIDQGTTDPGADGTVAGYGTLFVTDRFEALTTKDAGRSNQDLFPSLVSFIGETGAGKSTLVKGLIRLAPGIARPELLETPVTRCASTGSITAPTTEGVNLYGDPTTAASSSPIFFADCEGFGAGAAKGLLSTRNEGLTILDEIEISAESEIGANCSRSRAVENLYARFLYAFSDVVCFVAKDAQTLSAQMEQLLLWVAGAFKAAVNLQPTKTLIIVFNKLDIYDPRWTDERELAKDTIDNLGNIWANSPALRRLVEGDDTLTPIASTKELLLRYFKSVRVCYFPSNSLAKKREIIGQWTTLRKLIRESATAAGEARKGTWAQYSLEELSYLFSEAWRHFAGANTPFNFYSVAQRDNISPTDISGHLMSLLRHMKKDNTHGLVVDFPKVVAASFINDCFPLPRGNAIFPPEQRWAETYERYCNGISQFYKQHAPCQFLHKGKCCILISRSHADIHRDSKGRVIGKGTCETGEPDNVVDEMCDIVKVEFLKQCEAVNQVSPEGNIMNPRPSTADILTHRTAVFRGLENNWSGIHSYKTCFTCLASVPDHVLPCGHAFCEDCAHDFGELSEDTKAEIIIASCIWCKRSFVPAQVVQTKPLCAGIRILTLDGGGIRGILELALLKLVEDKIDLGVGIQIFFDLIVGTSTGGIIALGLVIKNLSSTDMIDKFQAIAEQAFYSLRTNLRLSTSSPQVYGEYVEGVVKKINTAFGSSKSIKAAKPPKTKSPKTKSPKAKSPSGQTLFTSLRARVTTQFDRIQEEYGPGIAMFGTLIATPLLKSQFSLFYGHLDTIRKRSIYPTKPLKVGLREVLGADTTMFGSAVQTGKQRLTRVAVLSVKNRGRTACAIANYNRRDLARGGDFERSENDEYEFKAWEAGLCTSAAPGYFKSFRKKETARDYVDGALYHNNPILWSLDEYRKIWEQTNIPGAILDMVVSVGTGYFPETDKTSDELSGGTSSDSFVDSLISMFSRLKGEETWRKFADTTTDYDPKVHHRLNVDIPGGGCKLDQFERMRSLLSSVDDAFNEPGPRENWQYFGKHLRDKINELSRLFVAKLFFFHPTRDPLALDEESHKLNGHILCRLRKNEEPLKKLAERIEGFLVVDRGSSPNGRKLIGLQDTQKRVDSGERFQIDITIETKDLEKQIEIFVVMKAEPLRRVPISGFPRKFYGELLLN</sequence>
<feature type="short sequence motif" description="DGA/G" evidence="8">
    <location>
        <begin position="1004"/>
        <end position="1006"/>
    </location>
</feature>
<dbReference type="PROSITE" id="PS51635">
    <property type="entry name" value="PNPLA"/>
    <property type="match status" value="1"/>
</dbReference>
<keyword evidence="13" id="KW-1185">Reference proteome</keyword>
<keyword evidence="4" id="KW-0862">Zinc</keyword>
<evidence type="ECO:0000256" key="8">
    <source>
        <dbReference type="PROSITE-ProRule" id="PRU01161"/>
    </source>
</evidence>
<evidence type="ECO:0000313" key="12">
    <source>
        <dbReference type="EMBL" id="KAL0633804.1"/>
    </source>
</evidence>
<feature type="short sequence motif" description="GXGXXG" evidence="8">
    <location>
        <begin position="715"/>
        <end position="720"/>
    </location>
</feature>
<evidence type="ECO:0000256" key="4">
    <source>
        <dbReference type="ARBA" id="ARBA00022833"/>
    </source>
</evidence>
<dbReference type="InterPro" id="IPR013083">
    <property type="entry name" value="Znf_RING/FYVE/PHD"/>
</dbReference>
<dbReference type="InterPro" id="IPR016035">
    <property type="entry name" value="Acyl_Trfase/lysoPLipase"/>
</dbReference>
<evidence type="ECO:0000259" key="11">
    <source>
        <dbReference type="PROSITE" id="PS51635"/>
    </source>
</evidence>
<comment type="caution">
    <text evidence="12">The sequence shown here is derived from an EMBL/GenBank/DDBJ whole genome shotgun (WGS) entry which is preliminary data.</text>
</comment>
<accession>A0ABR3GCW7</accession>
<dbReference type="PROSITE" id="PS50089">
    <property type="entry name" value="ZF_RING_2"/>
    <property type="match status" value="1"/>
</dbReference>
<evidence type="ECO:0000256" key="3">
    <source>
        <dbReference type="ARBA" id="ARBA00022801"/>
    </source>
</evidence>
<dbReference type="Gene3D" id="3.30.40.10">
    <property type="entry name" value="Zinc/RING finger domain, C3HC4 (zinc finger)"/>
    <property type="match status" value="1"/>
</dbReference>
<keyword evidence="3 8" id="KW-0378">Hydrolase</keyword>
<keyword evidence="6 8" id="KW-0443">Lipid metabolism</keyword>
<dbReference type="CDD" id="cd07199">
    <property type="entry name" value="Pat17_PNPLA8_PNPLA9_like"/>
    <property type="match status" value="1"/>
</dbReference>
<gene>
    <name evidence="12" type="ORF">Q9L58_007287</name>
</gene>
<evidence type="ECO:0000313" key="13">
    <source>
        <dbReference type="Proteomes" id="UP001447188"/>
    </source>
</evidence>
<feature type="active site" description="Nucleophile" evidence="8">
    <location>
        <position position="751"/>
    </location>
</feature>
<proteinExistence type="predicted"/>
<keyword evidence="1" id="KW-0479">Metal-binding</keyword>
<feature type="region of interest" description="Disordered" evidence="9">
    <location>
        <begin position="820"/>
        <end position="843"/>
    </location>
</feature>
<dbReference type="PROSITE" id="PS00518">
    <property type="entry name" value="ZF_RING_1"/>
    <property type="match status" value="1"/>
</dbReference>
<dbReference type="InterPro" id="IPR027417">
    <property type="entry name" value="P-loop_NTPase"/>
</dbReference>
<dbReference type="EMBL" id="JBBBZM010000113">
    <property type="protein sequence ID" value="KAL0633804.1"/>
    <property type="molecule type" value="Genomic_DNA"/>
</dbReference>
<keyword evidence="5 8" id="KW-0442">Lipid degradation</keyword>
<dbReference type="SUPFAM" id="SSF52151">
    <property type="entry name" value="FabD/lysophospholipase-like"/>
    <property type="match status" value="1"/>
</dbReference>
<reference evidence="12 13" key="1">
    <citation type="submission" date="2024-02" db="EMBL/GenBank/DDBJ databases">
        <title>Discinaceae phylogenomics.</title>
        <authorList>
            <person name="Dirks A.C."/>
            <person name="James T.Y."/>
        </authorList>
    </citation>
    <scope>NUCLEOTIDE SEQUENCE [LARGE SCALE GENOMIC DNA]</scope>
    <source>
        <strain evidence="12 13">ACD0624</strain>
    </source>
</reference>
<feature type="short sequence motif" description="GXSXG" evidence="8">
    <location>
        <begin position="749"/>
        <end position="753"/>
    </location>
</feature>
<dbReference type="Gene3D" id="3.40.1090.10">
    <property type="entry name" value="Cytosolic phospholipase A2 catalytic domain"/>
    <property type="match status" value="1"/>
</dbReference>
<dbReference type="InterPro" id="IPR001841">
    <property type="entry name" value="Znf_RING"/>
</dbReference>
<organism evidence="12 13">
    <name type="scientific">Discina gigas</name>
    <dbReference type="NCBI Taxonomy" id="1032678"/>
    <lineage>
        <taxon>Eukaryota</taxon>
        <taxon>Fungi</taxon>
        <taxon>Dikarya</taxon>
        <taxon>Ascomycota</taxon>
        <taxon>Pezizomycotina</taxon>
        <taxon>Pezizomycetes</taxon>
        <taxon>Pezizales</taxon>
        <taxon>Discinaceae</taxon>
        <taxon>Discina</taxon>
    </lineage>
</organism>
<feature type="compositionally biased region" description="Basic residues" evidence="9">
    <location>
        <begin position="824"/>
        <end position="837"/>
    </location>
</feature>
<evidence type="ECO:0000256" key="7">
    <source>
        <dbReference type="PROSITE-ProRule" id="PRU00175"/>
    </source>
</evidence>
<dbReference type="SUPFAM" id="SSF52540">
    <property type="entry name" value="P-loop containing nucleoside triphosphate hydrolases"/>
    <property type="match status" value="1"/>
</dbReference>
<evidence type="ECO:0000259" key="10">
    <source>
        <dbReference type="PROSITE" id="PS50089"/>
    </source>
</evidence>
<dbReference type="PANTHER" id="PTHR24185:SF1">
    <property type="entry name" value="CALCIUM-INDEPENDENT PHOSPHOLIPASE A2-GAMMA"/>
    <property type="match status" value="1"/>
</dbReference>
<dbReference type="PANTHER" id="PTHR24185">
    <property type="entry name" value="CALCIUM-INDEPENDENT PHOSPHOLIPASE A2-GAMMA"/>
    <property type="match status" value="1"/>
</dbReference>
<dbReference type="Pfam" id="PF01734">
    <property type="entry name" value="Patatin"/>
    <property type="match status" value="1"/>
</dbReference>
<evidence type="ECO:0000256" key="5">
    <source>
        <dbReference type="ARBA" id="ARBA00022963"/>
    </source>
</evidence>
<name>A0ABR3GCW7_9PEZI</name>